<name>A0A2M6WIL8_9BACT</name>
<dbReference type="EMBL" id="PFBA01000013">
    <property type="protein sequence ID" value="PIT92603.1"/>
    <property type="molecule type" value="Genomic_DNA"/>
</dbReference>
<dbReference type="Proteomes" id="UP000228635">
    <property type="component" value="Unassembled WGS sequence"/>
</dbReference>
<keyword evidence="1" id="KW-0687">Ribonucleoprotein</keyword>
<reference evidence="2" key="1">
    <citation type="submission" date="2017-09" db="EMBL/GenBank/DDBJ databases">
        <title>Depth-based differentiation of microbial function through sediment-hosted aquifers and enrichment of novel symbionts in the deep terrestrial subsurface.</title>
        <authorList>
            <person name="Probst A.J."/>
            <person name="Ladd B."/>
            <person name="Jarett J.K."/>
            <person name="Geller-Mcgrath D.E."/>
            <person name="Sieber C.M.K."/>
            <person name="Emerson J.B."/>
            <person name="Anantharaman K."/>
            <person name="Thomas B.C."/>
            <person name="Malmstrom R."/>
            <person name="Stieglmeier M."/>
            <person name="Klingl A."/>
            <person name="Woyke T."/>
            <person name="Ryan C.M."/>
            <person name="Banfield J.F."/>
        </authorList>
    </citation>
    <scope>NUCLEOTIDE SEQUENCE [LARGE SCALE GENOMIC DNA]</scope>
</reference>
<keyword evidence="1" id="KW-0689">Ribosomal protein</keyword>
<dbReference type="InterPro" id="IPR038380">
    <property type="entry name" value="Ribosomal_bS21_sf"/>
</dbReference>
<proteinExistence type="predicted"/>
<dbReference type="AlphaFoldDB" id="A0A2M6WIL8"/>
<dbReference type="Gene3D" id="1.20.5.1150">
    <property type="entry name" value="Ribosomal protein S8"/>
    <property type="match status" value="1"/>
</dbReference>
<gene>
    <name evidence="1" type="ORF">COU08_01240</name>
</gene>
<organism evidence="1 2">
    <name type="scientific">Candidatus Harrisonbacteria bacterium CG10_big_fil_rev_8_21_14_0_10_42_17</name>
    <dbReference type="NCBI Taxonomy" id="1974584"/>
    <lineage>
        <taxon>Bacteria</taxon>
        <taxon>Candidatus Harrisoniibacteriota</taxon>
    </lineage>
</organism>
<sequence>MVDVQRKDGESSNSLIYRFTKRVQQSGVLREAKKRRYTKRPVNRNKIRLAALHREARKKEIEYARKMGIPSQ</sequence>
<accession>A0A2M6WIL8</accession>
<evidence type="ECO:0000313" key="2">
    <source>
        <dbReference type="Proteomes" id="UP000228635"/>
    </source>
</evidence>
<protein>
    <submittedName>
        <fullName evidence="1">30S ribosomal protein S21</fullName>
    </submittedName>
</protein>
<dbReference type="GO" id="GO:0005840">
    <property type="term" value="C:ribosome"/>
    <property type="evidence" value="ECO:0007669"/>
    <property type="project" value="UniProtKB-KW"/>
</dbReference>
<evidence type="ECO:0000313" key="1">
    <source>
        <dbReference type="EMBL" id="PIT92603.1"/>
    </source>
</evidence>
<comment type="caution">
    <text evidence="1">The sequence shown here is derived from an EMBL/GenBank/DDBJ whole genome shotgun (WGS) entry which is preliminary data.</text>
</comment>